<evidence type="ECO:0000256" key="5">
    <source>
        <dbReference type="ARBA" id="ARBA00022989"/>
    </source>
</evidence>
<comment type="caution">
    <text evidence="9">The sequence shown here is derived from an EMBL/GenBank/DDBJ whole genome shotgun (WGS) entry which is preliminary data.</text>
</comment>
<evidence type="ECO:0000313" key="9">
    <source>
        <dbReference type="EMBL" id="RRK34695.1"/>
    </source>
</evidence>
<dbReference type="Proteomes" id="UP000274920">
    <property type="component" value="Unassembled WGS sequence"/>
</dbReference>
<protein>
    <submittedName>
        <fullName evidence="9">MBOAT family protein</fullName>
    </submittedName>
</protein>
<name>A0A3R8JS00_9FIRM</name>
<keyword evidence="3 7" id="KW-1003">Cell membrane</keyword>
<dbReference type="PANTHER" id="PTHR13285">
    <property type="entry name" value="ACYLTRANSFERASE"/>
    <property type="match status" value="1"/>
</dbReference>
<evidence type="ECO:0000256" key="6">
    <source>
        <dbReference type="ARBA" id="ARBA00023136"/>
    </source>
</evidence>
<accession>A0A3R8JS00</accession>
<dbReference type="InterPro" id="IPR051085">
    <property type="entry name" value="MB_O-acyltransferase"/>
</dbReference>
<evidence type="ECO:0000313" key="10">
    <source>
        <dbReference type="Proteomes" id="UP000274920"/>
    </source>
</evidence>
<keyword evidence="10" id="KW-1185">Reference proteome</keyword>
<comment type="subcellular location">
    <subcellularLocation>
        <location evidence="1">Cell membrane</location>
        <topology evidence="1">Multi-pass membrane protein</topology>
    </subcellularLocation>
</comment>
<dbReference type="GO" id="GO:0016746">
    <property type="term" value="F:acyltransferase activity"/>
    <property type="evidence" value="ECO:0007669"/>
    <property type="project" value="UniProtKB-KW"/>
</dbReference>
<dbReference type="InterPro" id="IPR004299">
    <property type="entry name" value="MBOAT_fam"/>
</dbReference>
<gene>
    <name evidence="9" type="ORF">EBB54_27660</name>
</gene>
<evidence type="ECO:0000256" key="8">
    <source>
        <dbReference type="SAM" id="Phobius"/>
    </source>
</evidence>
<keyword evidence="4 8" id="KW-0812">Transmembrane</keyword>
<proteinExistence type="inferred from homology"/>
<dbReference type="PANTHER" id="PTHR13285:SF18">
    <property type="entry name" value="PROTEIN-CYSTEINE N-PALMITOYLTRANSFERASE RASP"/>
    <property type="match status" value="1"/>
</dbReference>
<evidence type="ECO:0000256" key="1">
    <source>
        <dbReference type="ARBA" id="ARBA00004651"/>
    </source>
</evidence>
<dbReference type="GO" id="GO:0005886">
    <property type="term" value="C:plasma membrane"/>
    <property type="evidence" value="ECO:0007669"/>
    <property type="project" value="UniProtKB-SubCell"/>
</dbReference>
<dbReference type="InterPro" id="IPR028362">
    <property type="entry name" value="AlgI"/>
</dbReference>
<dbReference type="PIRSF" id="PIRSF016636">
    <property type="entry name" value="AlgI_DltB"/>
    <property type="match status" value="1"/>
</dbReference>
<dbReference type="InterPro" id="IPR024194">
    <property type="entry name" value="Ac/AlaTfrase_AlgI/DltB"/>
</dbReference>
<dbReference type="Pfam" id="PF03062">
    <property type="entry name" value="MBOAT"/>
    <property type="match status" value="1"/>
</dbReference>
<keyword evidence="6 7" id="KW-0472">Membrane</keyword>
<dbReference type="RefSeq" id="WP_125129787.1">
    <property type="nucleotide sequence ID" value="NZ_RHJS01000002.1"/>
</dbReference>
<keyword evidence="5 8" id="KW-1133">Transmembrane helix</keyword>
<feature type="transmembrane region" description="Helical" evidence="8">
    <location>
        <begin position="307"/>
        <end position="322"/>
    </location>
</feature>
<evidence type="ECO:0000256" key="4">
    <source>
        <dbReference type="ARBA" id="ARBA00022692"/>
    </source>
</evidence>
<evidence type="ECO:0000256" key="2">
    <source>
        <dbReference type="ARBA" id="ARBA00010323"/>
    </source>
</evidence>
<keyword evidence="7" id="KW-0012">Acyltransferase</keyword>
<dbReference type="AlphaFoldDB" id="A0A3R8JS00"/>
<feature type="transmembrane region" description="Helical" evidence="8">
    <location>
        <begin position="357"/>
        <end position="374"/>
    </location>
</feature>
<feature type="transmembrane region" description="Helical" evidence="8">
    <location>
        <begin position="409"/>
        <end position="427"/>
    </location>
</feature>
<feature type="transmembrane region" description="Helical" evidence="8">
    <location>
        <begin position="448"/>
        <end position="470"/>
    </location>
</feature>
<sequence length="481" mass="55646">MIFSSTTFIFVFLPCVLAAYYLLKETYRNAFLLIASLFFYAWGEPKFVFIMIISIVINYLTALGISYFADRGGRYSIRKLLLGLAVCLNIGLLFIFKYLNFTTSYLSKLIPSLPVTSIALPIGISFFTFQGLSYIIDIYNKQERVQRNVIDLGLYISFFPQLIAGPIVRYKTIAAEIKGRKSEWPDFCQGVKRFIIGISKKIILANNMALVSDKAFSLNVGELTVVMGWLGMICYTFQIYFDFSGYSDMAIGLGRMFGFHFNENFDSPYTSKSITEFWRRWHISLGSWFRDYVYIPLGGSRVKRERHIFNLFVVWLLTGIWHGARWNFIVWGFLHFVLLIIEKYLIHPEKLTRLKGILWRVFSIFCIAFGWVIFRANGLHGAFRYIKGMFGLNGNEFIKAQTVFYGREYIFLILITALFSVPLSDWIKDRLSKLQENGKASFLIKIAASSGIEIMLYCTLFLFSVSYLVMGAHNPFIYFNF</sequence>
<evidence type="ECO:0000256" key="7">
    <source>
        <dbReference type="PIRNR" id="PIRNR016636"/>
    </source>
</evidence>
<feature type="transmembrane region" description="Helical" evidence="8">
    <location>
        <begin position="47"/>
        <end position="68"/>
    </location>
</feature>
<reference evidence="9" key="1">
    <citation type="submission" date="2018-10" db="EMBL/GenBank/DDBJ databases">
        <title>Schaedlerella arabinophila gen. nov. sp. nov., isolated from the mouse intestinal tract and comparative analysis with the genome of the closely related altered Schaedler flora strain ASF502.</title>
        <authorList>
            <person name="Miyake S."/>
            <person name="Soh M."/>
            <person name="Seedorf H."/>
        </authorList>
    </citation>
    <scope>NUCLEOTIDE SEQUENCE [LARGE SCALE GENOMIC DNA]</scope>
    <source>
        <strain evidence="9">DSM 106076</strain>
    </source>
</reference>
<organism evidence="9 10">
    <name type="scientific">Schaedlerella arabinosiphila</name>
    <dbReference type="NCBI Taxonomy" id="2044587"/>
    <lineage>
        <taxon>Bacteria</taxon>
        <taxon>Bacillati</taxon>
        <taxon>Bacillota</taxon>
        <taxon>Clostridia</taxon>
        <taxon>Lachnospirales</taxon>
        <taxon>Lachnospiraceae</taxon>
        <taxon>Schaedlerella</taxon>
    </lineage>
</organism>
<keyword evidence="7" id="KW-0808">Transferase</keyword>
<dbReference type="PIRSF" id="PIRSF500217">
    <property type="entry name" value="AlgI"/>
    <property type="match status" value="1"/>
</dbReference>
<evidence type="ECO:0000256" key="3">
    <source>
        <dbReference type="ARBA" id="ARBA00022475"/>
    </source>
</evidence>
<comment type="similarity">
    <text evidence="2 7">Belongs to the membrane-bound acyltransferase family.</text>
</comment>
<dbReference type="EMBL" id="RHJS01000002">
    <property type="protein sequence ID" value="RRK34695.1"/>
    <property type="molecule type" value="Genomic_DNA"/>
</dbReference>
<feature type="transmembrane region" description="Helical" evidence="8">
    <location>
        <begin position="80"/>
        <end position="98"/>
    </location>
</feature>
<feature type="transmembrane region" description="Helical" evidence="8">
    <location>
        <begin position="118"/>
        <end position="139"/>
    </location>
</feature>
<dbReference type="GO" id="GO:0042121">
    <property type="term" value="P:alginic acid biosynthetic process"/>
    <property type="evidence" value="ECO:0007669"/>
    <property type="project" value="InterPro"/>
</dbReference>